<dbReference type="InterPro" id="IPR038726">
    <property type="entry name" value="PDDEXK_AddAB-type"/>
</dbReference>
<keyword evidence="15" id="KW-0175">Coiled coil</keyword>
<dbReference type="InterPro" id="IPR014017">
    <property type="entry name" value="DNA_helicase_UvrD-like_C"/>
</dbReference>
<comment type="cofactor">
    <cofactor evidence="13">
        <name>Mg(2+)</name>
        <dbReference type="ChEBI" id="CHEBI:18420"/>
    </cofactor>
</comment>
<dbReference type="GO" id="GO:0043138">
    <property type="term" value="F:3'-5' DNA helicase activity"/>
    <property type="evidence" value="ECO:0007669"/>
    <property type="project" value="UniProtKB-UniRule"/>
</dbReference>
<reference evidence="18 19" key="1">
    <citation type="submission" date="2019-04" db="EMBL/GenBank/DDBJ databases">
        <title>Genome sequencing of Clostridium botulinum Groups I-IV and Clostridium butyricum.</title>
        <authorList>
            <person name="Brunt J."/>
            <person name="Van Vliet A.H.M."/>
            <person name="Stringer S.C."/>
            <person name="Carter A.T."/>
            <person name="Peck M.W."/>
        </authorList>
    </citation>
    <scope>NUCLEOTIDE SEQUENCE [LARGE SCALE GENOMIC DNA]</scope>
    <source>
        <strain evidence="18 19">IFR 18/094</strain>
    </source>
</reference>
<evidence type="ECO:0000256" key="6">
    <source>
        <dbReference type="ARBA" id="ARBA00022839"/>
    </source>
</evidence>
<dbReference type="SUPFAM" id="SSF52540">
    <property type="entry name" value="P-loop containing nucleoside triphosphate hydrolases"/>
    <property type="match status" value="1"/>
</dbReference>
<evidence type="ECO:0000259" key="17">
    <source>
        <dbReference type="PROSITE" id="PS51217"/>
    </source>
</evidence>
<evidence type="ECO:0000256" key="4">
    <source>
        <dbReference type="ARBA" id="ARBA00022801"/>
    </source>
</evidence>
<evidence type="ECO:0000256" key="7">
    <source>
        <dbReference type="ARBA" id="ARBA00022840"/>
    </source>
</evidence>
<keyword evidence="7 13" id="KW-0067">ATP-binding</keyword>
<dbReference type="FunFam" id="3.40.50.300:FF:001236">
    <property type="entry name" value="ATP-dependent helicase/nuclease subunit A"/>
    <property type="match status" value="1"/>
</dbReference>
<evidence type="ECO:0000256" key="13">
    <source>
        <dbReference type="HAMAP-Rule" id="MF_01451"/>
    </source>
</evidence>
<dbReference type="InterPro" id="IPR014152">
    <property type="entry name" value="AddA"/>
</dbReference>
<evidence type="ECO:0000256" key="9">
    <source>
        <dbReference type="ARBA" id="ARBA00023204"/>
    </source>
</evidence>
<dbReference type="GO" id="GO:0005829">
    <property type="term" value="C:cytosol"/>
    <property type="evidence" value="ECO:0007669"/>
    <property type="project" value="TreeGrafter"/>
</dbReference>
<dbReference type="AlphaFoldDB" id="A0A6M0RDR9"/>
<dbReference type="PANTHER" id="PTHR11070:SF48">
    <property type="entry name" value="ATP-DEPENDENT HELICASE_NUCLEASE SUBUNIT A"/>
    <property type="match status" value="1"/>
</dbReference>
<dbReference type="Pfam" id="PF13361">
    <property type="entry name" value="UvrD_C"/>
    <property type="match status" value="1"/>
</dbReference>
<dbReference type="NCBIfam" id="TIGR02785">
    <property type="entry name" value="addA_Gpos"/>
    <property type="match status" value="1"/>
</dbReference>
<dbReference type="PROSITE" id="PS51198">
    <property type="entry name" value="UVRD_HELICASE_ATP_BIND"/>
    <property type="match status" value="1"/>
</dbReference>
<comment type="catalytic activity">
    <reaction evidence="12 13">
        <text>ATP + H2O = ADP + phosphate + H(+)</text>
        <dbReference type="Rhea" id="RHEA:13065"/>
        <dbReference type="ChEBI" id="CHEBI:15377"/>
        <dbReference type="ChEBI" id="CHEBI:15378"/>
        <dbReference type="ChEBI" id="CHEBI:30616"/>
        <dbReference type="ChEBI" id="CHEBI:43474"/>
        <dbReference type="ChEBI" id="CHEBI:456216"/>
        <dbReference type="EC" id="5.6.2.4"/>
    </reaction>
</comment>
<keyword evidence="3 13" id="KW-0227">DNA damage</keyword>
<gene>
    <name evidence="13 18" type="primary">addA</name>
    <name evidence="18" type="ORF">FDF74_09720</name>
</gene>
<evidence type="ECO:0000256" key="14">
    <source>
        <dbReference type="PROSITE-ProRule" id="PRU00560"/>
    </source>
</evidence>
<keyword evidence="5 13" id="KW-0347">Helicase</keyword>
<dbReference type="EC" id="3.1.-.-" evidence="13"/>
<evidence type="ECO:0000256" key="8">
    <source>
        <dbReference type="ARBA" id="ARBA00023125"/>
    </source>
</evidence>
<comment type="function">
    <text evidence="13">The heterodimer acts as both an ATP-dependent DNA helicase and an ATP-dependent, dual-direction single-stranded exonuclease. Recognizes the chi site generating a DNA molecule suitable for the initiation of homologous recombination. The AddA nuclease domain is required for chi fragment generation; this subunit has the helicase and 3' -&gt; 5' nuclease activities.</text>
</comment>
<keyword evidence="9 13" id="KW-0234">DNA repair</keyword>
<evidence type="ECO:0000256" key="3">
    <source>
        <dbReference type="ARBA" id="ARBA00022763"/>
    </source>
</evidence>
<comment type="similarity">
    <text evidence="13">Belongs to the helicase family. AddA subfamily.</text>
</comment>
<feature type="coiled-coil region" evidence="15">
    <location>
        <begin position="295"/>
        <end position="322"/>
    </location>
</feature>
<dbReference type="InterPro" id="IPR011335">
    <property type="entry name" value="Restrct_endonuc-II-like"/>
</dbReference>
<dbReference type="GO" id="GO:0003690">
    <property type="term" value="F:double-stranded DNA binding"/>
    <property type="evidence" value="ECO:0007669"/>
    <property type="project" value="UniProtKB-UniRule"/>
</dbReference>
<dbReference type="InterPro" id="IPR000212">
    <property type="entry name" value="DNA_helicase_UvrD/REP"/>
</dbReference>
<organism evidence="18 19">
    <name type="scientific">Clostridium niameyense</name>
    <dbReference type="NCBI Taxonomy" id="1622073"/>
    <lineage>
        <taxon>Bacteria</taxon>
        <taxon>Bacillati</taxon>
        <taxon>Bacillota</taxon>
        <taxon>Clostridia</taxon>
        <taxon>Eubacteriales</taxon>
        <taxon>Clostridiaceae</taxon>
        <taxon>Clostridium</taxon>
    </lineage>
</organism>
<dbReference type="InterPro" id="IPR027417">
    <property type="entry name" value="P-loop_NTPase"/>
</dbReference>
<comment type="caution">
    <text evidence="18">The sequence shown here is derived from an EMBL/GenBank/DDBJ whole genome shotgun (WGS) entry which is preliminary data.</text>
</comment>
<dbReference type="Gene3D" id="3.90.320.10">
    <property type="match status" value="1"/>
</dbReference>
<proteinExistence type="inferred from homology"/>
<comment type="catalytic activity">
    <reaction evidence="11 13">
        <text>Couples ATP hydrolysis with the unwinding of duplex DNA by translocating in the 3'-5' direction.</text>
        <dbReference type="EC" id="5.6.2.4"/>
    </reaction>
</comment>
<dbReference type="Pfam" id="PF00580">
    <property type="entry name" value="UvrD-helicase"/>
    <property type="match status" value="1"/>
</dbReference>
<comment type="subunit">
    <text evidence="13">Heterodimer of AddA and AddB/RexB.</text>
</comment>
<evidence type="ECO:0000259" key="16">
    <source>
        <dbReference type="PROSITE" id="PS51198"/>
    </source>
</evidence>
<dbReference type="SUPFAM" id="SSF52980">
    <property type="entry name" value="Restriction endonuclease-like"/>
    <property type="match status" value="1"/>
</dbReference>
<dbReference type="GO" id="GO:0008408">
    <property type="term" value="F:3'-5' exonuclease activity"/>
    <property type="evidence" value="ECO:0007669"/>
    <property type="project" value="UniProtKB-UniRule"/>
</dbReference>
<evidence type="ECO:0000256" key="15">
    <source>
        <dbReference type="SAM" id="Coils"/>
    </source>
</evidence>
<dbReference type="PROSITE" id="PS51217">
    <property type="entry name" value="UVRD_HELICASE_CTER"/>
    <property type="match status" value="1"/>
</dbReference>
<dbReference type="HAMAP" id="MF_01451">
    <property type="entry name" value="AddA"/>
    <property type="match status" value="1"/>
</dbReference>
<dbReference type="Pfam" id="PF12705">
    <property type="entry name" value="PDDEXK_1"/>
    <property type="match status" value="1"/>
</dbReference>
<feature type="binding site" evidence="14">
    <location>
        <begin position="25"/>
        <end position="32"/>
    </location>
    <ligand>
        <name>ATP</name>
        <dbReference type="ChEBI" id="CHEBI:30616"/>
    </ligand>
</feature>
<evidence type="ECO:0000313" key="19">
    <source>
        <dbReference type="Proteomes" id="UP000473885"/>
    </source>
</evidence>
<evidence type="ECO:0000256" key="11">
    <source>
        <dbReference type="ARBA" id="ARBA00034617"/>
    </source>
</evidence>
<dbReference type="InterPro" id="IPR011604">
    <property type="entry name" value="PDDEXK-like_dom_sf"/>
</dbReference>
<dbReference type="FunFam" id="3.40.50.300:FF:001196">
    <property type="entry name" value="ATP-dependent helicase/nuclease subunit A"/>
    <property type="match status" value="1"/>
</dbReference>
<dbReference type="EC" id="5.6.2.4" evidence="13"/>
<dbReference type="Proteomes" id="UP000473885">
    <property type="component" value="Unassembled WGS sequence"/>
</dbReference>
<dbReference type="GO" id="GO:0033202">
    <property type="term" value="C:DNA helicase complex"/>
    <property type="evidence" value="ECO:0007669"/>
    <property type="project" value="TreeGrafter"/>
</dbReference>
<feature type="domain" description="UvrD-like helicase C-terminal" evidence="17">
    <location>
        <begin position="534"/>
        <end position="849"/>
    </location>
</feature>
<keyword evidence="1 13" id="KW-0540">Nuclease</keyword>
<keyword evidence="6 13" id="KW-0269">Exonuclease</keyword>
<name>A0A6M0RDR9_9CLOT</name>
<dbReference type="InterPro" id="IPR014016">
    <property type="entry name" value="UvrD-like_ATP-bd"/>
</dbReference>
<feature type="domain" description="UvrD-like helicase ATP-binding" evidence="16">
    <location>
        <begin position="4"/>
        <end position="499"/>
    </location>
</feature>
<evidence type="ECO:0000256" key="12">
    <source>
        <dbReference type="ARBA" id="ARBA00048988"/>
    </source>
</evidence>
<keyword evidence="8 13" id="KW-0238">DNA-binding</keyword>
<dbReference type="GO" id="GO:0005524">
    <property type="term" value="F:ATP binding"/>
    <property type="evidence" value="ECO:0007669"/>
    <property type="project" value="UniProtKB-UniRule"/>
</dbReference>
<feature type="coiled-coil region" evidence="15">
    <location>
        <begin position="1011"/>
        <end position="1038"/>
    </location>
</feature>
<sequence length="1275" mass="149939">MNNTKWTKEQRQAIYTKNCNLLVAAGAGAGKTAVLVERIIEKILDLKEPVDIDKLLVVTFTNAAASEMRERIGDAISKKLEENPELKILRKQLTLLNKSSIMTIHSFCLQVIRSNFHKIDIDPNFRIADETECVLMKQEAIDDVFEKLYEEENISFLNLIDAYSRKTDIKLQDLIFRLHSFAKSSPLPYEWLINMAEVFNVGDDFHFNKSKWANIFLDNIKIDIEGYRDIMEKSIDIIENSQGIEHYYEPFKMELDFIKSLLEEEDFQNFRRILKNYKPVRLPSKRSKDVDKEIKDKVKGERDKIKNKIIELKDELLNYENDFIVDQFKSVYPFMKSLSELVILFDENYKSRKKERDLIDFNDIEHLCFEILTERNEKGNIVPSEIALNYRKKFEEVLIDEYQDSNLVQEVIMTMVSRTLGHWYVKDGSLIFKQENIDKEVLQRGVDIPNRFMVGDVKQSIYKFRQAEPEIFLEKYNNYDEEAGSSNREIKLFKNFRSRKEVIDGVNYIFKQIMSKRVGELDYTEDEALNIGAKYSEEVSGESIDLCLMDKSSEVKSDIVKEQNLEEEELDNIQLEGRMVARKVNHLMKREGANSFKVFDKNINAYRDIKYKDIVILLRTTSNWASVFIEELTRENIPVFADTNSGYFETFEIKTMLSLLEIVDNPLQDIPILSVLRSPIASFSDEELIDIRLVNKNIPFYESMVLIYKLLKNEEIEEYHKFYLKENQDLTKALKEDTKKKIINFIDKLNCYREKSLHMDIDEFIWYLYVDTGYYGYVGALPGGEQRQANLRILFQRAKQYENTSYKGLFNFINFINKLKFSNGDMGSAKILGENENVVRIMSIHKSKGLEFPVVILSGMGKKFNTTDMNKNIIFHKELGYGPDYVDIERRISYPTLIKNIIKNKIKLETLSEEMRILYVAFTRAKEKLIMTGLISKLEKNINKWVDYSEKEEKIPKYVVLNGQCYLDWIGPAVFKHKDSLNIRRELGILSGGFNNLEDDSKWNIEIWNKEDLLKEKVEEQEQNISQKIKDLVMASEESNYKDEIDKRLSYKYKFKELSKIPTKVSVSEIKRRFSIVSNEEAISIYKKVELKKPLFLKEDLNISGAERGTIIHLVMQHLDLNKVSNYEEIECQINELVHKEFITKKSSEVVNIDKILKFFKSELGQKMINSNKVKREVPFFIKIPVNEVYKNLEEDIYNEEELIVQGIIDAYFEEDAGLTLIDYKTDYVKDINEIKKRYKLQIDYYEKALEKITDKKVIHKYLYLFSINKVVEIF</sequence>
<dbReference type="GO" id="GO:0000724">
    <property type="term" value="P:double-strand break repair via homologous recombination"/>
    <property type="evidence" value="ECO:0007669"/>
    <property type="project" value="UniProtKB-UniRule"/>
</dbReference>
<dbReference type="Gene3D" id="3.40.50.300">
    <property type="entry name" value="P-loop containing nucleotide triphosphate hydrolases"/>
    <property type="match status" value="4"/>
</dbReference>
<dbReference type="EMBL" id="SXDP01000008">
    <property type="protein sequence ID" value="NEZ47468.1"/>
    <property type="molecule type" value="Genomic_DNA"/>
</dbReference>
<evidence type="ECO:0000313" key="18">
    <source>
        <dbReference type="EMBL" id="NEZ47468.1"/>
    </source>
</evidence>
<keyword evidence="2 13" id="KW-0547">Nucleotide-binding</keyword>
<keyword evidence="19" id="KW-1185">Reference proteome</keyword>
<dbReference type="PANTHER" id="PTHR11070">
    <property type="entry name" value="UVRD / RECB / PCRA DNA HELICASE FAMILY MEMBER"/>
    <property type="match status" value="1"/>
</dbReference>
<dbReference type="RefSeq" id="WP_163249479.1">
    <property type="nucleotide sequence ID" value="NZ_SXDP01000008.1"/>
</dbReference>
<evidence type="ECO:0000256" key="5">
    <source>
        <dbReference type="ARBA" id="ARBA00022806"/>
    </source>
</evidence>
<evidence type="ECO:0000256" key="10">
    <source>
        <dbReference type="ARBA" id="ARBA00023235"/>
    </source>
</evidence>
<keyword evidence="4 13" id="KW-0378">Hydrolase</keyword>
<protein>
    <recommendedName>
        <fullName evidence="13">ATP-dependent helicase/nuclease subunit A</fullName>
        <ecNumber evidence="13">3.1.-.-</ecNumber>
        <ecNumber evidence="13">5.6.2.4</ecNumber>
    </recommendedName>
    <alternativeName>
        <fullName evidence="13">ATP-dependent helicase/nuclease AddA</fullName>
    </alternativeName>
    <alternativeName>
        <fullName evidence="13">DNA 3'-5' helicase AddA</fullName>
    </alternativeName>
</protein>
<accession>A0A6M0RDR9</accession>
<evidence type="ECO:0000256" key="2">
    <source>
        <dbReference type="ARBA" id="ARBA00022741"/>
    </source>
</evidence>
<keyword evidence="10 13" id="KW-0413">Isomerase</keyword>
<evidence type="ECO:0000256" key="1">
    <source>
        <dbReference type="ARBA" id="ARBA00022722"/>
    </source>
</evidence>